<comment type="caution">
    <text evidence="2">The sequence shown here is derived from an EMBL/GenBank/DDBJ whole genome shotgun (WGS) entry which is preliminary data.</text>
</comment>
<feature type="signal peptide" evidence="1">
    <location>
        <begin position="1"/>
        <end position="21"/>
    </location>
</feature>
<organism evidence="2 3">
    <name type="scientific">Mucilaginibacter pocheonensis</name>
    <dbReference type="NCBI Taxonomy" id="398050"/>
    <lineage>
        <taxon>Bacteria</taxon>
        <taxon>Pseudomonadati</taxon>
        <taxon>Bacteroidota</taxon>
        <taxon>Sphingobacteriia</taxon>
        <taxon>Sphingobacteriales</taxon>
        <taxon>Sphingobacteriaceae</taxon>
        <taxon>Mucilaginibacter</taxon>
    </lineage>
</organism>
<feature type="chain" id="PRO_5047336411" evidence="1">
    <location>
        <begin position="22"/>
        <end position="464"/>
    </location>
</feature>
<dbReference type="EMBL" id="JAVDUU010000001">
    <property type="protein sequence ID" value="MDR6940976.1"/>
    <property type="molecule type" value="Genomic_DNA"/>
</dbReference>
<proteinExistence type="predicted"/>
<protein>
    <submittedName>
        <fullName evidence="2">Uncharacterized protein</fullName>
    </submittedName>
</protein>
<accession>A0ABU1T6W5</accession>
<keyword evidence="1" id="KW-0732">Signal</keyword>
<evidence type="ECO:0000313" key="2">
    <source>
        <dbReference type="EMBL" id="MDR6940976.1"/>
    </source>
</evidence>
<sequence>MKKKFLLLICLFVITAFVGKAQSQKLSGVYGGAQLYTTPFDGMQINNIVFYFRDNGTFNNQLNKADWKTKVSGTYAIKNNMVQLTFQSGAESVKYKLDGNGNLESTVGIKHTLHKIKKVTALPAASYERKTASSSGGMGTGMPNVAAFSSGYLYFDGKGNFSFNRSGIVGMGGDVAGGTIGGKYEKNDKTSGTYKLGDGEITLTFKNGTATKHSFFYSPPNEEDLILLDGEFYFREEGQKSETEQPVVNNNKKEANSTVEGSLPTPAALLNKLRVHYGGEHIDKLTTIKETSTITGDLQAVLLTDIAHNKVRVEIRQHGKLLLVKQLEGNQGWQWVKGASKPLSPDEKSELQLSLYQGVLGLHKKLNSYFLTGTVSRSGDEYMLSFFMNKHKLVYLIGSDYALKGNAYAINEVPNFSVYKNFIQTDGITYPYITESSDGKTTITANISSIEFNPVLTDDNWKAM</sequence>
<evidence type="ECO:0000256" key="1">
    <source>
        <dbReference type="SAM" id="SignalP"/>
    </source>
</evidence>
<reference evidence="2 3" key="1">
    <citation type="submission" date="2023-07" db="EMBL/GenBank/DDBJ databases">
        <title>Sorghum-associated microbial communities from plants grown in Nebraska, USA.</title>
        <authorList>
            <person name="Schachtman D."/>
        </authorList>
    </citation>
    <scope>NUCLEOTIDE SEQUENCE [LARGE SCALE GENOMIC DNA]</scope>
    <source>
        <strain evidence="2 3">3262</strain>
    </source>
</reference>
<name>A0ABU1T6W5_9SPHI</name>
<keyword evidence="3" id="KW-1185">Reference proteome</keyword>
<gene>
    <name evidence="2" type="ORF">J2W55_000804</name>
</gene>
<evidence type="ECO:0000313" key="3">
    <source>
        <dbReference type="Proteomes" id="UP001247620"/>
    </source>
</evidence>
<dbReference type="RefSeq" id="WP_310092225.1">
    <property type="nucleotide sequence ID" value="NZ_JAVDUU010000001.1"/>
</dbReference>
<dbReference type="Proteomes" id="UP001247620">
    <property type="component" value="Unassembled WGS sequence"/>
</dbReference>